<dbReference type="InterPro" id="IPR035243">
    <property type="entry name" value="TamA_POTRA_Dom_1"/>
</dbReference>
<dbReference type="GO" id="GO:0097347">
    <property type="term" value="C:TAM protein secretion complex"/>
    <property type="evidence" value="ECO:0007669"/>
    <property type="project" value="TreeGrafter"/>
</dbReference>
<gene>
    <name evidence="15" type="ORF">C0630_15980</name>
</gene>
<comment type="subcellular location">
    <subcellularLocation>
        <location evidence="1">Cell outer membrane</location>
    </subcellularLocation>
</comment>
<comment type="similarity">
    <text evidence="2">Belongs to the TamA family.</text>
</comment>
<dbReference type="GO" id="GO:0009306">
    <property type="term" value="P:protein secretion"/>
    <property type="evidence" value="ECO:0007669"/>
    <property type="project" value="TreeGrafter"/>
</dbReference>
<dbReference type="AlphaFoldDB" id="A0A2N6CT34"/>
<feature type="domain" description="Bacterial surface antigen (D15)" evidence="12">
    <location>
        <begin position="388"/>
        <end position="583"/>
    </location>
</feature>
<dbReference type="PANTHER" id="PTHR12815">
    <property type="entry name" value="SORTING AND ASSEMBLY MACHINERY SAMM50 PROTEIN FAMILY MEMBER"/>
    <property type="match status" value="1"/>
</dbReference>
<evidence type="ECO:0000256" key="7">
    <source>
        <dbReference type="ARBA" id="ARBA00023136"/>
    </source>
</evidence>
<feature type="domain" description="POTRA" evidence="13">
    <location>
        <begin position="214"/>
        <end position="265"/>
    </location>
</feature>
<dbReference type="RefSeq" id="WP_273440546.1">
    <property type="nucleotide sequence ID" value="NZ_PKUN01000025.1"/>
</dbReference>
<keyword evidence="8" id="KW-0998">Cell outer membrane</keyword>
<evidence type="ECO:0000256" key="9">
    <source>
        <dbReference type="ARBA" id="ARBA00033063"/>
    </source>
</evidence>
<comment type="caution">
    <text evidence="15">The sequence shown here is derived from an EMBL/GenBank/DDBJ whole genome shotgun (WGS) entry which is preliminary data.</text>
</comment>
<evidence type="ECO:0000256" key="4">
    <source>
        <dbReference type="ARBA" id="ARBA00022452"/>
    </source>
</evidence>
<dbReference type="PANTHER" id="PTHR12815:SF47">
    <property type="entry name" value="TRANSLOCATION AND ASSEMBLY MODULE SUBUNIT TAMA"/>
    <property type="match status" value="1"/>
</dbReference>
<feature type="chain" id="PRO_5014944245" description="Translocation and assembly module subunit TamA" evidence="11">
    <location>
        <begin position="35"/>
        <end position="586"/>
    </location>
</feature>
<dbReference type="Pfam" id="PF17243">
    <property type="entry name" value="POTRA_TamA_1"/>
    <property type="match status" value="1"/>
</dbReference>
<evidence type="ECO:0000256" key="8">
    <source>
        <dbReference type="ARBA" id="ARBA00023237"/>
    </source>
</evidence>
<dbReference type="Gene3D" id="3.10.20.310">
    <property type="entry name" value="membrane protein fhac"/>
    <property type="match status" value="3"/>
</dbReference>
<keyword evidence="6 11" id="KW-0732">Signal</keyword>
<reference evidence="15 16" key="1">
    <citation type="submission" date="2017-11" db="EMBL/GenBank/DDBJ databases">
        <title>Genome-resolved metagenomics identifies genetic mobility, metabolic interactions, and unexpected diversity in perchlorate-reducing communities.</title>
        <authorList>
            <person name="Barnum T.P."/>
            <person name="Figueroa I.A."/>
            <person name="Carlstrom C.I."/>
            <person name="Lucas L.N."/>
            <person name="Engelbrektson A.L."/>
            <person name="Coates J.D."/>
        </authorList>
    </citation>
    <scope>NUCLEOTIDE SEQUENCE [LARGE SCALE GENOMIC DNA]</scope>
    <source>
        <strain evidence="15">BM301</strain>
    </source>
</reference>
<keyword evidence="7" id="KW-0472">Membrane</keyword>
<keyword evidence="4" id="KW-1134">Transmembrane beta strand</keyword>
<sequence length="586" mass="65067">MNPFRIMLLASSRQWRILPRSLLWLALGSSVAGAAEPSIDFTGVSGALQENLRAGLSLSTEPCSAPEWRIKRLFRRADEELDRAARALGYYRIKLEKNLQFKQPCWQATFNIQPGEPTRLNQVTIRIEGEAQDDAAFIKLLKATPVRPGSQVHHGDYETLKGEIETLAAEHGYFDGRFIRRELKVEPATDQASVILHYQSGQRYRIGTLVLDQETYDPELLARYLKINAGDPYDAAALATMHRALADSGYFELVSVKPDYQGAVDGRIDVRVELEPIKRTAYRVGIGAATDTGPRLSLAYDRRRINRFGHSLQSKLTLSSVDSSLGVEYLIPMQRPHIDQLSIRGGYRELDTDTTTSDTATIGLRTLGMRGGWNETRYLDWVSEESIIGDETTSATLLVPGVSWARTTADHRMQPRQGSRLNLELRGAHESLFSDASFVQLLAAGKWIQPLGKGRLLLRADTGVTFASTFTELPASYRFFAGGDQSVRGYGYQSLGPQDTDGTVVGGRYLLSTSLEYEYPIQGAWSAALFVDAGNAFDGWSDGLKRSAGVGLRWRSPVGPIRLDLAIPQDRSQDSFRIHFSMGPDL</sequence>
<dbReference type="InterPro" id="IPR010827">
    <property type="entry name" value="BamA/TamA_POTRA"/>
</dbReference>
<keyword evidence="5" id="KW-0812">Transmembrane</keyword>
<evidence type="ECO:0000256" key="2">
    <source>
        <dbReference type="ARBA" id="ARBA00010248"/>
    </source>
</evidence>
<evidence type="ECO:0000256" key="3">
    <source>
        <dbReference type="ARBA" id="ARBA00015419"/>
    </source>
</evidence>
<dbReference type="Pfam" id="PF01103">
    <property type="entry name" value="Omp85"/>
    <property type="match status" value="1"/>
</dbReference>
<evidence type="ECO:0000313" key="16">
    <source>
        <dbReference type="Proteomes" id="UP000235015"/>
    </source>
</evidence>
<dbReference type="Gene3D" id="2.40.160.50">
    <property type="entry name" value="membrane protein fhac: a member of the omp85/tpsb transporter family"/>
    <property type="match status" value="1"/>
</dbReference>
<proteinExistence type="inferred from homology"/>
<dbReference type="GO" id="GO:0009279">
    <property type="term" value="C:cell outer membrane"/>
    <property type="evidence" value="ECO:0007669"/>
    <property type="project" value="UniProtKB-SubCell"/>
</dbReference>
<dbReference type="InterPro" id="IPR000184">
    <property type="entry name" value="Bac_surfAg_D15"/>
</dbReference>
<evidence type="ECO:0000256" key="11">
    <source>
        <dbReference type="SAM" id="SignalP"/>
    </source>
</evidence>
<feature type="domain" description="TamA POTRA" evidence="14">
    <location>
        <begin position="40"/>
        <end position="114"/>
    </location>
</feature>
<accession>A0A2N6CT34</accession>
<evidence type="ECO:0000259" key="13">
    <source>
        <dbReference type="Pfam" id="PF07244"/>
    </source>
</evidence>
<evidence type="ECO:0000256" key="1">
    <source>
        <dbReference type="ARBA" id="ARBA00004442"/>
    </source>
</evidence>
<evidence type="ECO:0000256" key="6">
    <source>
        <dbReference type="ARBA" id="ARBA00022729"/>
    </source>
</evidence>
<evidence type="ECO:0000259" key="12">
    <source>
        <dbReference type="Pfam" id="PF01103"/>
    </source>
</evidence>
<evidence type="ECO:0000256" key="5">
    <source>
        <dbReference type="ARBA" id="ARBA00022692"/>
    </source>
</evidence>
<dbReference type="InterPro" id="IPR039910">
    <property type="entry name" value="D15-like"/>
</dbReference>
<name>A0A2N6CT34_9GAMM</name>
<feature type="signal peptide" evidence="11">
    <location>
        <begin position="1"/>
        <end position="34"/>
    </location>
</feature>
<organism evidence="15 16">
    <name type="scientific">Sedimenticola selenatireducens</name>
    <dbReference type="NCBI Taxonomy" id="191960"/>
    <lineage>
        <taxon>Bacteria</taxon>
        <taxon>Pseudomonadati</taxon>
        <taxon>Pseudomonadota</taxon>
        <taxon>Gammaproteobacteria</taxon>
        <taxon>Chromatiales</taxon>
        <taxon>Sedimenticolaceae</taxon>
        <taxon>Sedimenticola</taxon>
    </lineage>
</organism>
<dbReference type="Proteomes" id="UP000235015">
    <property type="component" value="Unassembled WGS sequence"/>
</dbReference>
<dbReference type="STRING" id="1111735.GCA_000428045_01683"/>
<evidence type="ECO:0000259" key="14">
    <source>
        <dbReference type="Pfam" id="PF17243"/>
    </source>
</evidence>
<comment type="subunit">
    <text evidence="10">Interacts with TamB to form the translocation and assembly module (TAM).</text>
</comment>
<evidence type="ECO:0000256" key="10">
    <source>
        <dbReference type="ARBA" id="ARBA00093548"/>
    </source>
</evidence>
<evidence type="ECO:0000313" key="15">
    <source>
        <dbReference type="EMBL" id="PLX60295.1"/>
    </source>
</evidence>
<protein>
    <recommendedName>
        <fullName evidence="3">Translocation and assembly module subunit TamA</fullName>
    </recommendedName>
    <alternativeName>
        <fullName evidence="9">Autotransporter assembly factor TamA</fullName>
    </alternativeName>
</protein>
<dbReference type="EMBL" id="PKUN01000025">
    <property type="protein sequence ID" value="PLX60295.1"/>
    <property type="molecule type" value="Genomic_DNA"/>
</dbReference>
<dbReference type="Pfam" id="PF07244">
    <property type="entry name" value="POTRA"/>
    <property type="match status" value="1"/>
</dbReference>